<accession>A0A0A2V1N9</accession>
<dbReference type="KEGG" id="pbl:PAAG_11895"/>
<evidence type="ECO:0000256" key="1">
    <source>
        <dbReference type="SAM" id="MobiDB-lite"/>
    </source>
</evidence>
<dbReference type="VEuPathDB" id="FungiDB:PAAG_11895"/>
<dbReference type="Proteomes" id="UP000002059">
    <property type="component" value="Partially assembled WGS sequence"/>
</dbReference>
<evidence type="ECO:0000313" key="2">
    <source>
        <dbReference type="EMBL" id="KGQ01428.1"/>
    </source>
</evidence>
<gene>
    <name evidence="2" type="ORF">PAAG_11895</name>
</gene>
<dbReference type="HOGENOM" id="CLU_2961417_0_0_1"/>
<protein>
    <submittedName>
        <fullName evidence="2">Uncharacterized protein</fullName>
    </submittedName>
</protein>
<name>A0A0A2V1N9_PARBA</name>
<organism evidence="2 3">
    <name type="scientific">Paracoccidioides lutzii (strain ATCC MYA-826 / Pb01)</name>
    <name type="common">Paracoccidioides brasiliensis</name>
    <dbReference type="NCBI Taxonomy" id="502779"/>
    <lineage>
        <taxon>Eukaryota</taxon>
        <taxon>Fungi</taxon>
        <taxon>Dikarya</taxon>
        <taxon>Ascomycota</taxon>
        <taxon>Pezizomycotina</taxon>
        <taxon>Eurotiomycetes</taxon>
        <taxon>Eurotiomycetidae</taxon>
        <taxon>Onygenales</taxon>
        <taxon>Ajellomycetaceae</taxon>
        <taxon>Paracoccidioides</taxon>
    </lineage>
</organism>
<dbReference type="RefSeq" id="XP_015702950.1">
    <property type="nucleotide sequence ID" value="XM_015847462.1"/>
</dbReference>
<reference evidence="2 3" key="1">
    <citation type="journal article" date="2011" name="PLoS Genet.">
        <title>Comparative genomic analysis of human fungal pathogens causing paracoccidioidomycosis.</title>
        <authorList>
            <person name="Desjardins C.A."/>
            <person name="Champion M.D."/>
            <person name="Holder J.W."/>
            <person name="Muszewska A."/>
            <person name="Goldberg J."/>
            <person name="Bailao A.M."/>
            <person name="Brigido M.M."/>
            <person name="Ferreira M.E."/>
            <person name="Garcia A.M."/>
            <person name="Grynberg M."/>
            <person name="Gujja S."/>
            <person name="Heiman D.I."/>
            <person name="Henn M.R."/>
            <person name="Kodira C.D."/>
            <person name="Leon-Narvaez H."/>
            <person name="Longo L.V."/>
            <person name="Ma L.J."/>
            <person name="Malavazi I."/>
            <person name="Matsuo A.L."/>
            <person name="Morais F.V."/>
            <person name="Pereira M."/>
            <person name="Rodriguez-Brito S."/>
            <person name="Sakthikumar S."/>
            <person name="Salem-Izacc S.M."/>
            <person name="Sykes S.M."/>
            <person name="Teixeira M.M."/>
            <person name="Vallejo M.C."/>
            <person name="Walter M.E."/>
            <person name="Yandava C."/>
            <person name="Young S."/>
            <person name="Zeng Q."/>
            <person name="Zucker J."/>
            <person name="Felipe M.S."/>
            <person name="Goldman G.H."/>
            <person name="Haas B.J."/>
            <person name="McEwen J.G."/>
            <person name="Nino-Vega G."/>
            <person name="Puccia R."/>
            <person name="San-Blas G."/>
            <person name="Soares C.M."/>
            <person name="Birren B.W."/>
            <person name="Cuomo C.A."/>
        </authorList>
    </citation>
    <scope>NUCLEOTIDE SEQUENCE [LARGE SCALE GENOMIC DNA]</scope>
    <source>
        <strain evidence="3">ATCC MYA-826 / Pb01</strain>
    </source>
</reference>
<dbReference type="GeneID" id="26970737"/>
<proteinExistence type="predicted"/>
<feature type="compositionally biased region" description="Low complexity" evidence="1">
    <location>
        <begin position="41"/>
        <end position="59"/>
    </location>
</feature>
<dbReference type="AlphaFoldDB" id="A0A0A2V1N9"/>
<sequence>MRPLVGAIKRDVLWATNYCCDQPEIRDTSQAQHIDDDGIDSSTSSPPSQPLRLSTPGRL</sequence>
<keyword evidence="3" id="KW-1185">Reference proteome</keyword>
<feature type="region of interest" description="Disordered" evidence="1">
    <location>
        <begin position="26"/>
        <end position="59"/>
    </location>
</feature>
<dbReference type="EMBL" id="KN294002">
    <property type="protein sequence ID" value="KGQ01428.1"/>
    <property type="molecule type" value="Genomic_DNA"/>
</dbReference>
<evidence type="ECO:0000313" key="3">
    <source>
        <dbReference type="Proteomes" id="UP000002059"/>
    </source>
</evidence>